<protein>
    <submittedName>
        <fullName evidence="1">Uncharacterized protein</fullName>
    </submittedName>
</protein>
<dbReference type="EMBL" id="JASBWU010000013">
    <property type="protein sequence ID" value="KAJ9116949.1"/>
    <property type="molecule type" value="Genomic_DNA"/>
</dbReference>
<sequence>MAFIWPLLFFLSLLLSPVVGHLDSKPNATPVFYDNSASVTSPTATSTSFVASKTFINTFIAPTTVRITPTPEPSYEFDGYTDSFYTVRPSATTTAGTPTAFATTNPINCIRTLSPAASSAASLVRKTLHPHFQGRSPPRVNTPPTVVTPHQYRLYFPGSYMVEQRMNNPAPDLAFTDVSFSKIECEDPQVQANASSSHKAPSPRPKNLAGNLSDSDDKRRRLIISSQARHLGSFVFGPVKGYTLDCGVNHLPKNWSPQTDPPQINDLVDEWESAITAAQQEAADLEAERMLSKAARQCHESATTKIQRDKSFLDWAIGEALLRLGELEDKLEDIAYYQSMQESMIQQAQNKDKHASEKYLQGVTMIILARRARETTDPTSTSVTLFIPPLYPPLPPTPFAFFRPATWRPKVALRMAGDTIWSIYQALCLRIALLALFCVLSMYERDDESPPPHDRNVFPGFYLLFDDDEPANDNLPHKSHDSSTDSEPHRGRTQDRGTQTDVTDSGRLPTKGGPQNSRNSVQVPSDSEPVSTGERAPSPPGTKPVSPEEKNKTPLSFPTRDFDFTPPKPALADHRFNAPSPSHARVSDPASTPARVDRLDVDISQQTRLHPGVSSVASTSSAKKAKRVDTKHSVLPLSQAASRSAPVACKSATMNPDVVPAPAPKLFIEKHVETINQTPAAGIYHAAYSAAPSTSVATAIEHINFNPFPFYSIATRNETNAMPVHTEQVPAFPREPVTTSYTFFTQPVAQHQATNNMPAAPFFYLPQTTLFEKNNVPAPLPEVAGFPFRGAYPPWSAPEQPAAATRDFDVVPAACDPQALSNAAVVEPVVQPSFLGFEPTAAQQVAAQPETPREIKDVPATLHLPIASIAQEESTSPEAAVEAAAVSATSAPLPDNTAAPIEPTPMQDKATKHVDSPVRKPSQSETTMQSSVCKPKGSLQTARKLMNIKAKSAAKESSPKPKRKGVKANKATKNNKKKAVVGGVVDGVGARNEDEDSGDDAGEVDDLLAGVCDSDEDEDVEDDEE</sequence>
<proteinExistence type="predicted"/>
<evidence type="ECO:0000313" key="1">
    <source>
        <dbReference type="EMBL" id="KAJ9116949.1"/>
    </source>
</evidence>
<evidence type="ECO:0000313" key="2">
    <source>
        <dbReference type="Proteomes" id="UP001243375"/>
    </source>
</evidence>
<name>A0ACC2WYR9_9TREE</name>
<keyword evidence="2" id="KW-1185">Reference proteome</keyword>
<reference evidence="1" key="1">
    <citation type="submission" date="2023-04" db="EMBL/GenBank/DDBJ databases">
        <title>Draft Genome sequencing of Naganishia species isolated from polar environments using Oxford Nanopore Technology.</title>
        <authorList>
            <person name="Leo P."/>
            <person name="Venkateswaran K."/>
        </authorList>
    </citation>
    <scope>NUCLEOTIDE SEQUENCE</scope>
    <source>
        <strain evidence="1">MNA-CCFEE 5425</strain>
    </source>
</reference>
<dbReference type="Proteomes" id="UP001243375">
    <property type="component" value="Unassembled WGS sequence"/>
</dbReference>
<accession>A0ACC2WYR9</accession>
<comment type="caution">
    <text evidence="1">The sequence shown here is derived from an EMBL/GenBank/DDBJ whole genome shotgun (WGS) entry which is preliminary data.</text>
</comment>
<gene>
    <name evidence="1" type="ORF">QFC22_004607</name>
</gene>
<organism evidence="1 2">
    <name type="scientific">Naganishia vaughanmartiniae</name>
    <dbReference type="NCBI Taxonomy" id="1424756"/>
    <lineage>
        <taxon>Eukaryota</taxon>
        <taxon>Fungi</taxon>
        <taxon>Dikarya</taxon>
        <taxon>Basidiomycota</taxon>
        <taxon>Agaricomycotina</taxon>
        <taxon>Tremellomycetes</taxon>
        <taxon>Filobasidiales</taxon>
        <taxon>Filobasidiaceae</taxon>
        <taxon>Naganishia</taxon>
    </lineage>
</organism>